<dbReference type="PANTHER" id="PTHR30349:SF41">
    <property type="entry name" value="INTEGRASE_RECOMBINASE PROTEIN MJ0367-RELATED"/>
    <property type="match status" value="1"/>
</dbReference>
<evidence type="ECO:0000256" key="1">
    <source>
        <dbReference type="ARBA" id="ARBA00023125"/>
    </source>
</evidence>
<dbReference type="PROSITE" id="PS51898">
    <property type="entry name" value="TYR_RECOMBINASE"/>
    <property type="match status" value="1"/>
</dbReference>
<dbReference type="CDD" id="cd00397">
    <property type="entry name" value="DNA_BRE_C"/>
    <property type="match status" value="1"/>
</dbReference>
<sequence>MKRSLVPYKRKVPWRRPRSELARTVAKVEYLTEAEYVALLEAARFTEHRLLMRLLWETGLRIMEALKLTYGNIYPDGINILNGKGDKQRFVPCQAPILGELLRYRETHKLERIFQKITTEPGALYMMRRYARKIGLGKRIHPHLFRHSFAINFLRQTGDPFALQDIGGWADMEMVKVYLRLAKSSSRQAIERMQFPSPFRQER</sequence>
<dbReference type="InterPro" id="IPR013762">
    <property type="entry name" value="Integrase-like_cat_sf"/>
</dbReference>
<keyword evidence="1" id="KW-0238">DNA-binding</keyword>
<dbReference type="InterPro" id="IPR002104">
    <property type="entry name" value="Integrase_catalytic"/>
</dbReference>
<comment type="caution">
    <text evidence="4">The sequence shown here is derived from an EMBL/GenBank/DDBJ whole genome shotgun (WGS) entry which is preliminary data.</text>
</comment>
<dbReference type="SUPFAM" id="SSF56349">
    <property type="entry name" value="DNA breaking-rejoining enzymes"/>
    <property type="match status" value="1"/>
</dbReference>
<dbReference type="AlphaFoldDB" id="X1RSD5"/>
<proteinExistence type="predicted"/>
<evidence type="ECO:0000313" key="4">
    <source>
        <dbReference type="EMBL" id="GAI66095.1"/>
    </source>
</evidence>
<dbReference type="GO" id="GO:0003677">
    <property type="term" value="F:DNA binding"/>
    <property type="evidence" value="ECO:0007669"/>
    <property type="project" value="UniProtKB-KW"/>
</dbReference>
<evidence type="ECO:0000256" key="2">
    <source>
        <dbReference type="ARBA" id="ARBA00023172"/>
    </source>
</evidence>
<keyword evidence="2" id="KW-0233">DNA recombination</keyword>
<feature type="domain" description="Tyr recombinase" evidence="3">
    <location>
        <begin position="26"/>
        <end position="191"/>
    </location>
</feature>
<dbReference type="InterPro" id="IPR011010">
    <property type="entry name" value="DNA_brk_join_enz"/>
</dbReference>
<evidence type="ECO:0000259" key="3">
    <source>
        <dbReference type="PROSITE" id="PS51898"/>
    </source>
</evidence>
<dbReference type="PANTHER" id="PTHR30349">
    <property type="entry name" value="PHAGE INTEGRASE-RELATED"/>
    <property type="match status" value="1"/>
</dbReference>
<dbReference type="InterPro" id="IPR050090">
    <property type="entry name" value="Tyrosine_recombinase_XerCD"/>
</dbReference>
<dbReference type="GO" id="GO:0015074">
    <property type="term" value="P:DNA integration"/>
    <property type="evidence" value="ECO:0007669"/>
    <property type="project" value="InterPro"/>
</dbReference>
<organism evidence="4">
    <name type="scientific">marine sediment metagenome</name>
    <dbReference type="NCBI Taxonomy" id="412755"/>
    <lineage>
        <taxon>unclassified sequences</taxon>
        <taxon>metagenomes</taxon>
        <taxon>ecological metagenomes</taxon>
    </lineage>
</organism>
<gene>
    <name evidence="4" type="ORF">S12H4_05844</name>
</gene>
<name>X1RSD5_9ZZZZ</name>
<protein>
    <recommendedName>
        <fullName evidence="3">Tyr recombinase domain-containing protein</fullName>
    </recommendedName>
</protein>
<reference evidence="4" key="1">
    <citation type="journal article" date="2014" name="Front. Microbiol.">
        <title>High frequency of phylogenetically diverse reductive dehalogenase-homologous genes in deep subseafloor sedimentary metagenomes.</title>
        <authorList>
            <person name="Kawai M."/>
            <person name="Futagami T."/>
            <person name="Toyoda A."/>
            <person name="Takaki Y."/>
            <person name="Nishi S."/>
            <person name="Hori S."/>
            <person name="Arai W."/>
            <person name="Tsubouchi T."/>
            <person name="Morono Y."/>
            <person name="Uchiyama I."/>
            <person name="Ito T."/>
            <person name="Fujiyama A."/>
            <person name="Inagaki F."/>
            <person name="Takami H."/>
        </authorList>
    </citation>
    <scope>NUCLEOTIDE SEQUENCE</scope>
    <source>
        <strain evidence="4">Expedition CK06-06</strain>
    </source>
</reference>
<dbReference type="GO" id="GO:0006310">
    <property type="term" value="P:DNA recombination"/>
    <property type="evidence" value="ECO:0007669"/>
    <property type="project" value="UniProtKB-KW"/>
</dbReference>
<dbReference type="EMBL" id="BARW01001981">
    <property type="protein sequence ID" value="GAI66095.1"/>
    <property type="molecule type" value="Genomic_DNA"/>
</dbReference>
<dbReference type="Gene3D" id="1.10.443.10">
    <property type="entry name" value="Intergrase catalytic core"/>
    <property type="match status" value="1"/>
</dbReference>
<accession>X1RSD5</accession>
<dbReference type="Pfam" id="PF00589">
    <property type="entry name" value="Phage_integrase"/>
    <property type="match status" value="1"/>
</dbReference>